<organism evidence="1 2">
    <name type="scientific">Dyadobacter chenwenxiniae</name>
    <dbReference type="NCBI Taxonomy" id="2906456"/>
    <lineage>
        <taxon>Bacteria</taxon>
        <taxon>Pseudomonadati</taxon>
        <taxon>Bacteroidota</taxon>
        <taxon>Cytophagia</taxon>
        <taxon>Cytophagales</taxon>
        <taxon>Spirosomataceae</taxon>
        <taxon>Dyadobacter</taxon>
    </lineage>
</organism>
<protein>
    <submittedName>
        <fullName evidence="1">Uncharacterized protein</fullName>
    </submittedName>
</protein>
<dbReference type="RefSeq" id="WP_234652682.1">
    <property type="nucleotide sequence ID" value="NZ_CP094997.1"/>
</dbReference>
<evidence type="ECO:0000313" key="1">
    <source>
        <dbReference type="EMBL" id="MCF0060135.1"/>
    </source>
</evidence>
<sequence>MNSIINANPNQHLILEVVPLDRPSQECLSIEVAIKDGPNQQAFSSSYFRVVNASPREAKTTVIVGYQD</sequence>
<gene>
    <name evidence="1" type="ORF">LXM26_01415</name>
</gene>
<reference evidence="1" key="1">
    <citation type="submission" date="2021-12" db="EMBL/GenBank/DDBJ databases">
        <title>Novel species in genus Dyadobacter.</title>
        <authorList>
            <person name="Ma C."/>
        </authorList>
    </citation>
    <scope>NUCLEOTIDE SEQUENCE</scope>
    <source>
        <strain evidence="1">LJ419</strain>
    </source>
</reference>
<proteinExistence type="predicted"/>
<name>A0A9X1PF74_9BACT</name>
<dbReference type="Proteomes" id="UP001139000">
    <property type="component" value="Unassembled WGS sequence"/>
</dbReference>
<dbReference type="AlphaFoldDB" id="A0A9X1PF74"/>
<accession>A0A9X1PF74</accession>
<keyword evidence="2" id="KW-1185">Reference proteome</keyword>
<evidence type="ECO:0000313" key="2">
    <source>
        <dbReference type="Proteomes" id="UP001139000"/>
    </source>
</evidence>
<comment type="caution">
    <text evidence="1">The sequence shown here is derived from an EMBL/GenBank/DDBJ whole genome shotgun (WGS) entry which is preliminary data.</text>
</comment>
<dbReference type="EMBL" id="JAJTTC010000001">
    <property type="protein sequence ID" value="MCF0060135.1"/>
    <property type="molecule type" value="Genomic_DNA"/>
</dbReference>